<dbReference type="PROSITE" id="PS51372">
    <property type="entry name" value="PRD_2"/>
    <property type="match status" value="1"/>
</dbReference>
<feature type="domain" description="PRD" evidence="8">
    <location>
        <begin position="801"/>
        <end position="907"/>
    </location>
</feature>
<evidence type="ECO:0000259" key="7">
    <source>
        <dbReference type="PROSITE" id="PS51096"/>
    </source>
</evidence>
<dbReference type="InterPro" id="IPR036662">
    <property type="entry name" value="PTS_EIIA_man-typ_sf"/>
</dbReference>
<dbReference type="Pfam" id="PF00874">
    <property type="entry name" value="PRD"/>
    <property type="match status" value="1"/>
</dbReference>
<dbReference type="RefSeq" id="WP_136007903.1">
    <property type="nucleotide sequence ID" value="NZ_SRYR01000011.1"/>
</dbReference>
<dbReference type="InterPro" id="IPR004701">
    <property type="entry name" value="PTS_EIIA_man-typ"/>
</dbReference>
<dbReference type="GO" id="GO:0006355">
    <property type="term" value="P:regulation of DNA-templated transcription"/>
    <property type="evidence" value="ECO:0007669"/>
    <property type="project" value="InterPro"/>
</dbReference>
<evidence type="ECO:0000256" key="1">
    <source>
        <dbReference type="ARBA" id="ARBA00022679"/>
    </source>
</evidence>
<dbReference type="InterPro" id="IPR036390">
    <property type="entry name" value="WH_DNA-bd_sf"/>
</dbReference>
<dbReference type="SMART" id="SM00382">
    <property type="entry name" value="AAA"/>
    <property type="match status" value="1"/>
</dbReference>
<dbReference type="InterPro" id="IPR011608">
    <property type="entry name" value="PRD"/>
</dbReference>
<dbReference type="PROSITE" id="PS51096">
    <property type="entry name" value="PTS_EIIA_TYPE_4"/>
    <property type="match status" value="1"/>
</dbReference>
<dbReference type="AlphaFoldDB" id="A0A4S2DG73"/>
<keyword evidence="3" id="KW-0067">ATP-binding</keyword>
<evidence type="ECO:0000313" key="9">
    <source>
        <dbReference type="EMBL" id="TGY40735.1"/>
    </source>
</evidence>
<dbReference type="GO" id="GO:0003677">
    <property type="term" value="F:DNA binding"/>
    <property type="evidence" value="ECO:0007669"/>
    <property type="project" value="UniProtKB-KW"/>
</dbReference>
<feature type="coiled-coil region" evidence="5">
    <location>
        <begin position="383"/>
        <end position="413"/>
    </location>
</feature>
<protein>
    <submittedName>
        <fullName evidence="9">PRD domain-containing protein</fullName>
    </submittedName>
</protein>
<keyword evidence="1" id="KW-0808">Transferase</keyword>
<dbReference type="InterPro" id="IPR025662">
    <property type="entry name" value="Sigma_54_int_dom_ATP-bd_1"/>
</dbReference>
<dbReference type="SUPFAM" id="SSF63520">
    <property type="entry name" value="PTS-regulatory domain, PRD"/>
    <property type="match status" value="1"/>
</dbReference>
<evidence type="ECO:0000313" key="10">
    <source>
        <dbReference type="Proteomes" id="UP000306888"/>
    </source>
</evidence>
<evidence type="ECO:0000259" key="6">
    <source>
        <dbReference type="PROSITE" id="PS50045"/>
    </source>
</evidence>
<evidence type="ECO:0000256" key="3">
    <source>
        <dbReference type="ARBA" id="ARBA00022840"/>
    </source>
</evidence>
<dbReference type="PROSITE" id="PS50045">
    <property type="entry name" value="SIGMA54_INTERACT_4"/>
    <property type="match status" value="1"/>
</dbReference>
<dbReference type="SUPFAM" id="SSF53062">
    <property type="entry name" value="PTS system fructose IIA component-like"/>
    <property type="match status" value="1"/>
</dbReference>
<dbReference type="OrthoDB" id="9765164at2"/>
<dbReference type="GO" id="GO:0005524">
    <property type="term" value="F:ATP binding"/>
    <property type="evidence" value="ECO:0007669"/>
    <property type="project" value="UniProtKB-KW"/>
</dbReference>
<dbReference type="SUPFAM" id="SSF52540">
    <property type="entry name" value="P-loop containing nucleoside triphosphate hydrolases"/>
    <property type="match status" value="1"/>
</dbReference>
<evidence type="ECO:0000256" key="5">
    <source>
        <dbReference type="SAM" id="Coils"/>
    </source>
</evidence>
<comment type="caution">
    <text evidence="9">The sequence shown here is derived from an EMBL/GenBank/DDBJ whole genome shotgun (WGS) entry which is preliminary data.</text>
</comment>
<dbReference type="PROSITE" id="PS00675">
    <property type="entry name" value="SIGMA54_INTERACT_1"/>
    <property type="match status" value="1"/>
</dbReference>
<feature type="domain" description="Sigma-54 factor interaction" evidence="6">
    <location>
        <begin position="90"/>
        <end position="324"/>
    </location>
</feature>
<gene>
    <name evidence="9" type="ORF">E5347_14235</name>
</gene>
<dbReference type="Pfam" id="PF00158">
    <property type="entry name" value="Sigma54_activat"/>
    <property type="match status" value="1"/>
</dbReference>
<dbReference type="SUPFAM" id="SSF52794">
    <property type="entry name" value="PTS system IIB component-like"/>
    <property type="match status" value="1"/>
</dbReference>
<dbReference type="InterPro" id="IPR036095">
    <property type="entry name" value="PTS_EIIB-like_sf"/>
</dbReference>
<keyword evidence="4" id="KW-0238">DNA-binding</keyword>
<keyword evidence="2" id="KW-0547">Nucleotide-binding</keyword>
<evidence type="ECO:0000256" key="4">
    <source>
        <dbReference type="ARBA" id="ARBA00023125"/>
    </source>
</evidence>
<dbReference type="Proteomes" id="UP000306888">
    <property type="component" value="Unassembled WGS sequence"/>
</dbReference>
<dbReference type="InterPro" id="IPR003593">
    <property type="entry name" value="AAA+_ATPase"/>
</dbReference>
<dbReference type="InterPro" id="IPR027417">
    <property type="entry name" value="P-loop_NTPase"/>
</dbReference>
<reference evidence="9 10" key="1">
    <citation type="submission" date="2019-04" db="EMBL/GenBank/DDBJ databases">
        <title>Microbes associate with the intestines of laboratory mice.</title>
        <authorList>
            <person name="Navarre W."/>
            <person name="Wong E."/>
            <person name="Huang K."/>
            <person name="Tropini C."/>
            <person name="Ng K."/>
            <person name="Yu B."/>
        </authorList>
    </citation>
    <scope>NUCLEOTIDE SEQUENCE [LARGE SCALE GENOMIC DNA]</scope>
    <source>
        <strain evidence="9 10">NM50_B9-20</strain>
    </source>
</reference>
<evidence type="ECO:0000256" key="2">
    <source>
        <dbReference type="ARBA" id="ARBA00022741"/>
    </source>
</evidence>
<dbReference type="InterPro" id="IPR036634">
    <property type="entry name" value="PRD_sf"/>
</dbReference>
<organism evidence="9 10">
    <name type="scientific">Clostridium sartagoforme</name>
    <dbReference type="NCBI Taxonomy" id="84031"/>
    <lineage>
        <taxon>Bacteria</taxon>
        <taxon>Bacillati</taxon>
        <taxon>Bacillota</taxon>
        <taxon>Clostridia</taxon>
        <taxon>Eubacteriales</taxon>
        <taxon>Clostridiaceae</taxon>
        <taxon>Clostridium</taxon>
    </lineage>
</organism>
<dbReference type="CDD" id="cd00009">
    <property type="entry name" value="AAA"/>
    <property type="match status" value="1"/>
</dbReference>
<dbReference type="GO" id="GO:0016020">
    <property type="term" value="C:membrane"/>
    <property type="evidence" value="ECO:0007669"/>
    <property type="project" value="InterPro"/>
</dbReference>
<feature type="domain" description="PTS EIIA type-4" evidence="7">
    <location>
        <begin position="547"/>
        <end position="683"/>
    </location>
</feature>
<keyword evidence="10" id="KW-1185">Reference proteome</keyword>
<dbReference type="SUPFAM" id="SSF46785">
    <property type="entry name" value="Winged helix' DNA-binding domain"/>
    <property type="match status" value="1"/>
</dbReference>
<dbReference type="GO" id="GO:0009401">
    <property type="term" value="P:phosphoenolpyruvate-dependent sugar phosphotransferase system"/>
    <property type="evidence" value="ECO:0007669"/>
    <property type="project" value="InterPro"/>
</dbReference>
<dbReference type="PANTHER" id="PTHR32071">
    <property type="entry name" value="TRANSCRIPTIONAL REGULATORY PROTEIN"/>
    <property type="match status" value="1"/>
</dbReference>
<name>A0A4S2DG73_9CLOT</name>
<proteinExistence type="predicted"/>
<dbReference type="Gene3D" id="3.40.50.510">
    <property type="entry name" value="Phosphotransferase system, mannose-type IIA component"/>
    <property type="match status" value="1"/>
</dbReference>
<dbReference type="Pfam" id="PF03610">
    <property type="entry name" value="EIIA-man"/>
    <property type="match status" value="1"/>
</dbReference>
<dbReference type="Gene3D" id="3.40.50.300">
    <property type="entry name" value="P-loop containing nucleotide triphosphate hydrolases"/>
    <property type="match status" value="1"/>
</dbReference>
<evidence type="ECO:0000259" key="8">
    <source>
        <dbReference type="PROSITE" id="PS51372"/>
    </source>
</evidence>
<dbReference type="PANTHER" id="PTHR32071:SF38">
    <property type="entry name" value="PSP OPERON TRANSCRIPTIONAL ACTIVATOR"/>
    <property type="match status" value="1"/>
</dbReference>
<dbReference type="EMBL" id="SRYR01000011">
    <property type="protein sequence ID" value="TGY40735.1"/>
    <property type="molecule type" value="Genomic_DNA"/>
</dbReference>
<dbReference type="GO" id="GO:0008982">
    <property type="term" value="F:protein-N(PI)-phosphohistidine-sugar phosphotransferase activity"/>
    <property type="evidence" value="ECO:0007669"/>
    <property type="project" value="InterPro"/>
</dbReference>
<dbReference type="InterPro" id="IPR002078">
    <property type="entry name" value="Sigma_54_int"/>
</dbReference>
<dbReference type="Gene3D" id="1.10.1790.10">
    <property type="entry name" value="PRD domain"/>
    <property type="match status" value="1"/>
</dbReference>
<sequence>MIVSNKKKVELKLRELTESLIGNDDFKGVTTIEISDSLNLRRNIVSQYLNELVEEKKATKSKTRPVLFTYIMNSQSIFLKENENDVFKELVGYNGSLRETIEKCKAAVYYPSKDMSVLLTGDSGVGKSYIASLLHRYAEDEEIIKKGAPYIVFNCADYADNPELLSANLFGYIKGSFTGADKDHIGALELADGGYLFLDEVHRLSAEGQEKLFVFMDKGVFKRLGEGKAERKASVRFIFATTENPNQALLQTFTRRIPLKINIPRLDERPIDERLTMIYKFFKSEAIEIDKNIKVARRVINYILSQKKGGNVGSLKNIVKFCCALAYKEQKNEEVIFIRKDHLQVYDDNMNLKVKQYYFEEYMNVNKDDEDISQINMVSNDRKNRLNEMIDIVENLLESYESHSLSIDELRKNLTMELNKSLELIVYDEDEQEDNDVVKNIYLETVENTLKVIEATYGIKYYGNTSRVLSKVLLYQRNNSFNSDDIENDIRIEKLKSLISRELSKSLIVAEKIIVNLQNNLDYTLDIRVKLIIILYIFSMMSNESTEINALIVAHGYSTASSIASVANQLYGQFIFEAFDMPIDISPIEVKNKIKNYISKIGTSKGTIILVDMGSLVNINDELEDIMEGDLGIINNITTNIALDIAGRIINGQDVESMISGIEKHNTLMCKYIKAKEKKKAIITTCISGIGTAVKLKKLLQECIGDANIEVKEYEYNNLNLKGKGDKIFTDYDVKLIISTTKLEIEGVNTILLQELISGDKDELLIEVLKDVILQKNIDSIRQDLIKMFSMDNLISRMTILNPKKIINEVENIIINYERIIGQSFSVDLKMTLYIHISVLIERVMLKQGLEFEDDQEEKYKNEFSKFIEISKSIFSSIVNEYNLEIPLREIFIIQTIIESRIGKVEL</sequence>
<accession>A0A4S2DG73</accession>
<keyword evidence="5" id="KW-0175">Coiled coil</keyword>